<accession>A0ABN7V272</accession>
<organism evidence="1 2">
    <name type="scientific">Gigaspora margarita</name>
    <dbReference type="NCBI Taxonomy" id="4874"/>
    <lineage>
        <taxon>Eukaryota</taxon>
        <taxon>Fungi</taxon>
        <taxon>Fungi incertae sedis</taxon>
        <taxon>Mucoromycota</taxon>
        <taxon>Glomeromycotina</taxon>
        <taxon>Glomeromycetes</taxon>
        <taxon>Diversisporales</taxon>
        <taxon>Gigasporaceae</taxon>
        <taxon>Gigaspora</taxon>
    </lineage>
</organism>
<protein>
    <submittedName>
        <fullName evidence="1">12445_t:CDS:1</fullName>
    </submittedName>
</protein>
<sequence>MCPIIVILFRAKNILQRPNKHLVVLDKDGCKESSRKKKDLEQEKSIESGSEIALTDLITSKVLICNDILATSLNIGENLLESEEKNQAKNEVRNKQGFGFRFDKELSRGNLGQNRTKTWHLVLNKNLLTWNIIIENRIIVTKRAKKDKNKFDKETAVLIGIIKNGTRDKVYEINKAKEIQAKKDEHKAFKDYIKSDIEPNTANNLEYAYRV</sequence>
<gene>
    <name evidence="1" type="ORF">GMARGA_LOCUS13496</name>
</gene>
<proteinExistence type="predicted"/>
<reference evidence="1 2" key="1">
    <citation type="submission" date="2021-06" db="EMBL/GenBank/DDBJ databases">
        <authorList>
            <person name="Kallberg Y."/>
            <person name="Tangrot J."/>
            <person name="Rosling A."/>
        </authorList>
    </citation>
    <scope>NUCLEOTIDE SEQUENCE [LARGE SCALE GENOMIC DNA]</scope>
    <source>
        <strain evidence="1 2">120-4 pot B 10/14</strain>
    </source>
</reference>
<keyword evidence="2" id="KW-1185">Reference proteome</keyword>
<evidence type="ECO:0000313" key="2">
    <source>
        <dbReference type="Proteomes" id="UP000789901"/>
    </source>
</evidence>
<evidence type="ECO:0000313" key="1">
    <source>
        <dbReference type="EMBL" id="CAG8720709.1"/>
    </source>
</evidence>
<name>A0ABN7V272_GIGMA</name>
<comment type="caution">
    <text evidence="1">The sequence shown here is derived from an EMBL/GenBank/DDBJ whole genome shotgun (WGS) entry which is preliminary data.</text>
</comment>
<dbReference type="Proteomes" id="UP000789901">
    <property type="component" value="Unassembled WGS sequence"/>
</dbReference>
<dbReference type="EMBL" id="CAJVQB010008585">
    <property type="protein sequence ID" value="CAG8720709.1"/>
    <property type="molecule type" value="Genomic_DNA"/>
</dbReference>